<accession>A0AAE0XT40</accession>
<comment type="caution">
    <text evidence="2">The sequence shown here is derived from an EMBL/GenBank/DDBJ whole genome shotgun (WGS) entry which is preliminary data.</text>
</comment>
<organism evidence="2 3">
    <name type="scientific">Elysia crispata</name>
    <name type="common">lettuce slug</name>
    <dbReference type="NCBI Taxonomy" id="231223"/>
    <lineage>
        <taxon>Eukaryota</taxon>
        <taxon>Metazoa</taxon>
        <taxon>Spiralia</taxon>
        <taxon>Lophotrochozoa</taxon>
        <taxon>Mollusca</taxon>
        <taxon>Gastropoda</taxon>
        <taxon>Heterobranchia</taxon>
        <taxon>Euthyneura</taxon>
        <taxon>Panpulmonata</taxon>
        <taxon>Sacoglossa</taxon>
        <taxon>Placobranchoidea</taxon>
        <taxon>Plakobranchidae</taxon>
        <taxon>Elysia</taxon>
    </lineage>
</organism>
<dbReference type="Proteomes" id="UP001283361">
    <property type="component" value="Unassembled WGS sequence"/>
</dbReference>
<keyword evidence="1" id="KW-0472">Membrane</keyword>
<proteinExistence type="predicted"/>
<keyword evidence="3" id="KW-1185">Reference proteome</keyword>
<keyword evidence="1" id="KW-0812">Transmembrane</keyword>
<dbReference type="EMBL" id="JAWDGP010007653">
    <property type="protein sequence ID" value="KAK3709772.1"/>
    <property type="molecule type" value="Genomic_DNA"/>
</dbReference>
<evidence type="ECO:0000256" key="1">
    <source>
        <dbReference type="SAM" id="Phobius"/>
    </source>
</evidence>
<gene>
    <name evidence="2" type="ORF">RRG08_028805</name>
</gene>
<evidence type="ECO:0000313" key="3">
    <source>
        <dbReference type="Proteomes" id="UP001283361"/>
    </source>
</evidence>
<protein>
    <submittedName>
        <fullName evidence="2">Uncharacterized protein</fullName>
    </submittedName>
</protein>
<feature type="transmembrane region" description="Helical" evidence="1">
    <location>
        <begin position="6"/>
        <end position="26"/>
    </location>
</feature>
<name>A0AAE0XT40_9GAST</name>
<keyword evidence="1" id="KW-1133">Transmembrane helix</keyword>
<sequence>MTEGENEWLVLFLALLVLPGVIVYNLQLRLWHKFKLTVEKDSESESSSVDPPDIAVNKFGSKRVINRIQVNVSLINGECHVENGDTDLSVKCNRVLSEMNAFQREFLTISPQGKPNKMVFNEVILQDENGFVERKAYFESLKEEESFRQKFWKKFKGMFLLNTI</sequence>
<reference evidence="2" key="1">
    <citation type="journal article" date="2023" name="G3 (Bethesda)">
        <title>A reference genome for the long-term kleptoplast-retaining sea slug Elysia crispata morphotype clarki.</title>
        <authorList>
            <person name="Eastman K.E."/>
            <person name="Pendleton A.L."/>
            <person name="Shaikh M.A."/>
            <person name="Suttiyut T."/>
            <person name="Ogas R."/>
            <person name="Tomko P."/>
            <person name="Gavelis G."/>
            <person name="Widhalm J.R."/>
            <person name="Wisecaver J.H."/>
        </authorList>
    </citation>
    <scope>NUCLEOTIDE SEQUENCE</scope>
    <source>
        <strain evidence="2">ECLA1</strain>
    </source>
</reference>
<evidence type="ECO:0000313" key="2">
    <source>
        <dbReference type="EMBL" id="KAK3709772.1"/>
    </source>
</evidence>
<dbReference type="AlphaFoldDB" id="A0AAE0XT40"/>